<dbReference type="EMBL" id="GBRH01212152">
    <property type="protein sequence ID" value="JAD85743.1"/>
    <property type="molecule type" value="Transcribed_RNA"/>
</dbReference>
<organism evidence="1">
    <name type="scientific">Arundo donax</name>
    <name type="common">Giant reed</name>
    <name type="synonym">Donax arundinaceus</name>
    <dbReference type="NCBI Taxonomy" id="35708"/>
    <lineage>
        <taxon>Eukaryota</taxon>
        <taxon>Viridiplantae</taxon>
        <taxon>Streptophyta</taxon>
        <taxon>Embryophyta</taxon>
        <taxon>Tracheophyta</taxon>
        <taxon>Spermatophyta</taxon>
        <taxon>Magnoliopsida</taxon>
        <taxon>Liliopsida</taxon>
        <taxon>Poales</taxon>
        <taxon>Poaceae</taxon>
        <taxon>PACMAD clade</taxon>
        <taxon>Arundinoideae</taxon>
        <taxon>Arundineae</taxon>
        <taxon>Arundo</taxon>
    </lineage>
</organism>
<protein>
    <submittedName>
        <fullName evidence="1">Uncharacterized protein</fullName>
    </submittedName>
</protein>
<reference evidence="1" key="2">
    <citation type="journal article" date="2015" name="Data Brief">
        <title>Shoot transcriptome of the giant reed, Arundo donax.</title>
        <authorList>
            <person name="Barrero R.A."/>
            <person name="Guerrero F.D."/>
            <person name="Moolhuijzen P."/>
            <person name="Goolsby J.A."/>
            <person name="Tidwell J."/>
            <person name="Bellgard S.E."/>
            <person name="Bellgard M.I."/>
        </authorList>
    </citation>
    <scope>NUCLEOTIDE SEQUENCE</scope>
    <source>
        <tissue evidence="1">Shoot tissue taken approximately 20 cm above the soil surface</tissue>
    </source>
</reference>
<reference evidence="1" key="1">
    <citation type="submission" date="2014-09" db="EMBL/GenBank/DDBJ databases">
        <authorList>
            <person name="Magalhaes I.L.F."/>
            <person name="Oliveira U."/>
            <person name="Santos F.R."/>
            <person name="Vidigal T.H.D.A."/>
            <person name="Brescovit A.D."/>
            <person name="Santos A.J."/>
        </authorList>
    </citation>
    <scope>NUCLEOTIDE SEQUENCE</scope>
    <source>
        <tissue evidence="1">Shoot tissue taken approximately 20 cm above the soil surface</tissue>
    </source>
</reference>
<name>A0A0A9DGC7_ARUDO</name>
<sequence length="87" mass="10211">MDQHQVQASILVEVEIQRQKEHWSPVHENHQTSDHQVHHGSGSDHLYYIYLHLSLPDHILYKNHQISDDCPYQVSVSLYPAKSEDRS</sequence>
<accession>A0A0A9DGC7</accession>
<proteinExistence type="predicted"/>
<evidence type="ECO:0000313" key="1">
    <source>
        <dbReference type="EMBL" id="JAD85743.1"/>
    </source>
</evidence>
<dbReference type="AlphaFoldDB" id="A0A0A9DGC7"/>